<name>A0A1D7XGR9_9CLOT</name>
<organism evidence="1 2">
    <name type="scientific">Clostridium taeniosporum</name>
    <dbReference type="NCBI Taxonomy" id="394958"/>
    <lineage>
        <taxon>Bacteria</taxon>
        <taxon>Bacillati</taxon>
        <taxon>Bacillota</taxon>
        <taxon>Clostridia</taxon>
        <taxon>Eubacteriales</taxon>
        <taxon>Clostridiaceae</taxon>
        <taxon>Clostridium</taxon>
    </lineage>
</organism>
<dbReference type="EMBL" id="CP017253">
    <property type="protein sequence ID" value="AOR22249.1"/>
    <property type="molecule type" value="Genomic_DNA"/>
</dbReference>
<accession>A0A1D7XGR9</accession>
<sequence length="99" mass="12153">MKEFTYDKKKFELENILYDYTAMFNSKEFLPLAYADLKKINSSFPDIEDKNFYDKLNNVFLENYNMNLNQLEEYLTKSSEEADVYRRIRIFEFIRQKNI</sequence>
<evidence type="ECO:0000313" key="2">
    <source>
        <dbReference type="Proteomes" id="UP000094652"/>
    </source>
</evidence>
<dbReference type="Proteomes" id="UP000094652">
    <property type="component" value="Chromosome"/>
</dbReference>
<dbReference type="AlphaFoldDB" id="A0A1D7XGR9"/>
<gene>
    <name evidence="1" type="ORF">BGI42_00195</name>
</gene>
<evidence type="ECO:0000313" key="1">
    <source>
        <dbReference type="EMBL" id="AOR22249.1"/>
    </source>
</evidence>
<dbReference type="RefSeq" id="WP_069678415.1">
    <property type="nucleotide sequence ID" value="NZ_CP017253.2"/>
</dbReference>
<protein>
    <submittedName>
        <fullName evidence="1">Uncharacterized protein</fullName>
    </submittedName>
</protein>
<reference evidence="2" key="1">
    <citation type="submission" date="2016-09" db="EMBL/GenBank/DDBJ databases">
        <title>Genomics of Clostridium taeniosporum, an organism which forms endospores with ribbon-like appendages.</title>
        <authorList>
            <person name="Walker J.R."/>
        </authorList>
    </citation>
    <scope>NUCLEOTIDE SEQUENCE [LARGE SCALE GENOMIC DNA]</scope>
    <source>
        <strain evidence="2">1/k</strain>
    </source>
</reference>
<keyword evidence="2" id="KW-1185">Reference proteome</keyword>
<dbReference type="KEGG" id="ctae:BGI42_00195"/>
<proteinExistence type="predicted"/>